<comment type="caution">
    <text evidence="2">The sequence shown here is derived from an EMBL/GenBank/DDBJ whole genome shotgun (WGS) entry which is preliminary data.</text>
</comment>
<dbReference type="PROSITE" id="PS51257">
    <property type="entry name" value="PROKAR_LIPOPROTEIN"/>
    <property type="match status" value="1"/>
</dbReference>
<gene>
    <name evidence="2" type="ORF">ISP14_07715</name>
</gene>
<feature type="signal peptide" evidence="1">
    <location>
        <begin position="1"/>
        <end position="23"/>
    </location>
</feature>
<protein>
    <submittedName>
        <fullName evidence="2">Uncharacterized protein</fullName>
    </submittedName>
</protein>
<dbReference type="EMBL" id="JADIKL010000003">
    <property type="protein sequence ID" value="MFK2930677.1"/>
    <property type="molecule type" value="Genomic_DNA"/>
</dbReference>
<feature type="chain" id="PRO_5046402534" evidence="1">
    <location>
        <begin position="24"/>
        <end position="171"/>
    </location>
</feature>
<organism evidence="2 3">
    <name type="scientific">Dyella agri</name>
    <dbReference type="NCBI Taxonomy" id="1926869"/>
    <lineage>
        <taxon>Bacteria</taxon>
        <taxon>Pseudomonadati</taxon>
        <taxon>Pseudomonadota</taxon>
        <taxon>Gammaproteobacteria</taxon>
        <taxon>Lysobacterales</taxon>
        <taxon>Rhodanobacteraceae</taxon>
        <taxon>Dyella</taxon>
    </lineage>
</organism>
<name>A0ABW8KHE6_9GAMM</name>
<reference evidence="2 3" key="1">
    <citation type="submission" date="2020-10" db="EMBL/GenBank/DDBJ databases">
        <title>Phylogeny of dyella-like bacteria.</title>
        <authorList>
            <person name="Fu J."/>
        </authorList>
    </citation>
    <scope>NUCLEOTIDE SEQUENCE [LARGE SCALE GENOMIC DNA]</scope>
    <source>
        <strain evidence="2 3">DKC-1</strain>
    </source>
</reference>
<proteinExistence type="predicted"/>
<dbReference type="Proteomes" id="UP001620397">
    <property type="component" value="Unassembled WGS sequence"/>
</dbReference>
<evidence type="ECO:0000313" key="3">
    <source>
        <dbReference type="Proteomes" id="UP001620397"/>
    </source>
</evidence>
<accession>A0ABW8KHE6</accession>
<keyword evidence="3" id="KW-1185">Reference proteome</keyword>
<dbReference type="RefSeq" id="WP_404537793.1">
    <property type="nucleotide sequence ID" value="NZ_JADIKL010000003.1"/>
</dbReference>
<evidence type="ECO:0000256" key="1">
    <source>
        <dbReference type="SAM" id="SignalP"/>
    </source>
</evidence>
<sequence>MKRMIVVTAITLALACVCGASVAQQQSQTANLQHVTVTAARGQYEAYVVNLDTGFDLEVRVGNTHMQYMQAERVTERSEALRKQGMAQSPFVAVAIDNSVGSGLARQVELRDGAQNTLAIVDVYCKQSARPDGNRCRMVSEPVSSHAYSQGLASMPMGRLSLAQVQVGSSR</sequence>
<keyword evidence="1" id="KW-0732">Signal</keyword>
<evidence type="ECO:0000313" key="2">
    <source>
        <dbReference type="EMBL" id="MFK2930677.1"/>
    </source>
</evidence>